<sequence>MDNTLAETKWTTDTGASNHMTGQSGMLTNLRKYKGADSIIIGNGSSIPILGIGDTQIKQQKIALPLRDVLLVPTLTKNLLSVSQLTKQFPVNCEFSNVDFYVKERKTGQPVITGTRKGDLYVLPTSPKLYFSTRFRTGSAEVWHQRLGHPQFLALQLLKIRA</sequence>
<dbReference type="EMBL" id="CM009291">
    <property type="protein sequence ID" value="KAI9400326.1"/>
    <property type="molecule type" value="Genomic_DNA"/>
</dbReference>
<keyword evidence="2" id="KW-1185">Reference proteome</keyword>
<comment type="caution">
    <text evidence="1">The sequence shown here is derived from an EMBL/GenBank/DDBJ whole genome shotgun (WGS) entry which is preliminary data.</text>
</comment>
<protein>
    <submittedName>
        <fullName evidence="1">Uncharacterized protein</fullName>
    </submittedName>
</protein>
<evidence type="ECO:0000313" key="2">
    <source>
        <dbReference type="Proteomes" id="UP000006729"/>
    </source>
</evidence>
<organism evidence="1 2">
    <name type="scientific">Populus trichocarpa</name>
    <name type="common">Western balsam poplar</name>
    <name type="synonym">Populus balsamifera subsp. trichocarpa</name>
    <dbReference type="NCBI Taxonomy" id="3694"/>
    <lineage>
        <taxon>Eukaryota</taxon>
        <taxon>Viridiplantae</taxon>
        <taxon>Streptophyta</taxon>
        <taxon>Embryophyta</taxon>
        <taxon>Tracheophyta</taxon>
        <taxon>Spermatophyta</taxon>
        <taxon>Magnoliopsida</taxon>
        <taxon>eudicotyledons</taxon>
        <taxon>Gunneridae</taxon>
        <taxon>Pentapetalae</taxon>
        <taxon>rosids</taxon>
        <taxon>fabids</taxon>
        <taxon>Malpighiales</taxon>
        <taxon>Salicaceae</taxon>
        <taxon>Saliceae</taxon>
        <taxon>Populus</taxon>
    </lineage>
</organism>
<dbReference type="Proteomes" id="UP000006729">
    <property type="component" value="Chromosome 2"/>
</dbReference>
<gene>
    <name evidence="1" type="ORF">POPTR_002G228101v4</name>
</gene>
<reference evidence="1 2" key="1">
    <citation type="journal article" date="2006" name="Science">
        <title>The genome of black cottonwood, Populus trichocarpa (Torr. &amp; Gray).</title>
        <authorList>
            <person name="Tuskan G.A."/>
            <person name="Difazio S."/>
            <person name="Jansson S."/>
            <person name="Bohlmann J."/>
            <person name="Grigoriev I."/>
            <person name="Hellsten U."/>
            <person name="Putnam N."/>
            <person name="Ralph S."/>
            <person name="Rombauts S."/>
            <person name="Salamov A."/>
            <person name="Schein J."/>
            <person name="Sterck L."/>
            <person name="Aerts A."/>
            <person name="Bhalerao R.R."/>
            <person name="Bhalerao R.P."/>
            <person name="Blaudez D."/>
            <person name="Boerjan W."/>
            <person name="Brun A."/>
            <person name="Brunner A."/>
            <person name="Busov V."/>
            <person name="Campbell M."/>
            <person name="Carlson J."/>
            <person name="Chalot M."/>
            <person name="Chapman J."/>
            <person name="Chen G.L."/>
            <person name="Cooper D."/>
            <person name="Coutinho P.M."/>
            <person name="Couturier J."/>
            <person name="Covert S."/>
            <person name="Cronk Q."/>
            <person name="Cunningham R."/>
            <person name="Davis J."/>
            <person name="Degroeve S."/>
            <person name="Dejardin A."/>
            <person name="Depamphilis C."/>
            <person name="Detter J."/>
            <person name="Dirks B."/>
            <person name="Dubchak I."/>
            <person name="Duplessis S."/>
            <person name="Ehlting J."/>
            <person name="Ellis B."/>
            <person name="Gendler K."/>
            <person name="Goodstein D."/>
            <person name="Gribskov M."/>
            <person name="Grimwood J."/>
            <person name="Groover A."/>
            <person name="Gunter L."/>
            <person name="Hamberger B."/>
            <person name="Heinze B."/>
            <person name="Helariutta Y."/>
            <person name="Henrissat B."/>
            <person name="Holligan D."/>
            <person name="Holt R."/>
            <person name="Huang W."/>
            <person name="Islam-Faridi N."/>
            <person name="Jones S."/>
            <person name="Jones-Rhoades M."/>
            <person name="Jorgensen R."/>
            <person name="Joshi C."/>
            <person name="Kangasjarvi J."/>
            <person name="Karlsson J."/>
            <person name="Kelleher C."/>
            <person name="Kirkpatrick R."/>
            <person name="Kirst M."/>
            <person name="Kohler A."/>
            <person name="Kalluri U."/>
            <person name="Larimer F."/>
            <person name="Leebens-Mack J."/>
            <person name="Leple J.C."/>
            <person name="Locascio P."/>
            <person name="Lou Y."/>
            <person name="Lucas S."/>
            <person name="Martin F."/>
            <person name="Montanini B."/>
            <person name="Napoli C."/>
            <person name="Nelson D.R."/>
            <person name="Nelson C."/>
            <person name="Nieminen K."/>
            <person name="Nilsson O."/>
            <person name="Pereda V."/>
            <person name="Peter G."/>
            <person name="Philippe R."/>
            <person name="Pilate G."/>
            <person name="Poliakov A."/>
            <person name="Razumovskaya J."/>
            <person name="Richardson P."/>
            <person name="Rinaldi C."/>
            <person name="Ritland K."/>
            <person name="Rouze P."/>
            <person name="Ryaboy D."/>
            <person name="Schmutz J."/>
            <person name="Schrader J."/>
            <person name="Segerman B."/>
            <person name="Shin H."/>
            <person name="Siddiqui A."/>
            <person name="Sterky F."/>
            <person name="Terry A."/>
            <person name="Tsai C.J."/>
            <person name="Uberbacher E."/>
            <person name="Unneberg P."/>
            <person name="Vahala J."/>
            <person name="Wall K."/>
            <person name="Wessler S."/>
            <person name="Yang G."/>
            <person name="Yin T."/>
            <person name="Douglas C."/>
            <person name="Marra M."/>
            <person name="Sandberg G."/>
            <person name="Van de Peer Y."/>
            <person name="Rokhsar D."/>
        </authorList>
    </citation>
    <scope>NUCLEOTIDE SEQUENCE [LARGE SCALE GENOMIC DNA]</scope>
    <source>
        <strain evidence="2">cv. Nisqually</strain>
    </source>
</reference>
<name>A0ACC0TGP1_POPTR</name>
<proteinExistence type="predicted"/>
<accession>A0ACC0TGP1</accession>
<evidence type="ECO:0000313" key="1">
    <source>
        <dbReference type="EMBL" id="KAI9400326.1"/>
    </source>
</evidence>